<evidence type="ECO:0000313" key="3">
    <source>
        <dbReference type="EMBL" id="PJZ72863.1"/>
    </source>
</evidence>
<keyword evidence="1" id="KW-0812">Transmembrane</keyword>
<feature type="transmembrane region" description="Helical" evidence="1">
    <location>
        <begin position="83"/>
        <end position="100"/>
    </location>
</feature>
<proteinExistence type="predicted"/>
<feature type="transmembrane region" description="Helical" evidence="1">
    <location>
        <begin position="116"/>
        <end position="136"/>
    </location>
</feature>
<dbReference type="EMBL" id="NPDY01000004">
    <property type="protein sequence ID" value="PJZ70253.1"/>
    <property type="molecule type" value="Genomic_DNA"/>
</dbReference>
<dbReference type="EMBL" id="NPDZ01000007">
    <property type="protein sequence ID" value="PJZ72863.1"/>
    <property type="molecule type" value="Genomic_DNA"/>
</dbReference>
<dbReference type="AlphaFoldDB" id="A0A2M9ZLP1"/>
<keyword evidence="1" id="KW-0472">Membrane</keyword>
<accession>A0A2M9ZLP1</accession>
<keyword evidence="4" id="KW-1185">Reference proteome</keyword>
<evidence type="ECO:0000256" key="1">
    <source>
        <dbReference type="SAM" id="Phobius"/>
    </source>
</evidence>
<feature type="transmembrane region" description="Helical" evidence="1">
    <location>
        <begin position="54"/>
        <end position="76"/>
    </location>
</feature>
<sequence>MKLSFFIVQFFVIALAFIMLIAGMLPLLQAANIFFDLSIAYWEAIDRTNEDLTYWIIKFDMVCTIFYIPALIWFIYKPNFPTLFFLIFYYTFLLWVSVLMEGSRIEWANILNTHEMIVFIFPSVALIVSLFYYLILRITRGDDNQQ</sequence>
<evidence type="ECO:0000313" key="2">
    <source>
        <dbReference type="EMBL" id="PJZ70253.1"/>
    </source>
</evidence>
<evidence type="ECO:0000313" key="4">
    <source>
        <dbReference type="Proteomes" id="UP000231962"/>
    </source>
</evidence>
<evidence type="ECO:0000313" key="5">
    <source>
        <dbReference type="Proteomes" id="UP000231990"/>
    </source>
</evidence>
<dbReference type="Proteomes" id="UP000231990">
    <property type="component" value="Unassembled WGS sequence"/>
</dbReference>
<dbReference type="Proteomes" id="UP000231962">
    <property type="component" value="Unassembled WGS sequence"/>
</dbReference>
<comment type="caution">
    <text evidence="3">The sequence shown here is derived from an EMBL/GenBank/DDBJ whole genome shotgun (WGS) entry which is preliminary data.</text>
</comment>
<reference evidence="4 5" key="1">
    <citation type="submission" date="2017-07" db="EMBL/GenBank/DDBJ databases">
        <title>Leptospira spp. isolated from tropical soils.</title>
        <authorList>
            <person name="Thibeaux R."/>
            <person name="Iraola G."/>
            <person name="Ferres I."/>
            <person name="Bierque E."/>
            <person name="Girault D."/>
            <person name="Soupe-Gilbert M.-E."/>
            <person name="Picardeau M."/>
            <person name="Goarant C."/>
        </authorList>
    </citation>
    <scope>NUCLEOTIDE SEQUENCE [LARGE SCALE GENOMIC DNA]</scope>
    <source>
        <strain evidence="3 5">FH1-B-B1</strain>
        <strain evidence="2 4">FH1-B-C1</strain>
    </source>
</reference>
<gene>
    <name evidence="2" type="ORF">CH360_06520</name>
    <name evidence="3" type="ORF">CH373_12450</name>
</gene>
<organism evidence="3 5">
    <name type="scientific">Leptospira perolatii</name>
    <dbReference type="NCBI Taxonomy" id="2023191"/>
    <lineage>
        <taxon>Bacteria</taxon>
        <taxon>Pseudomonadati</taxon>
        <taxon>Spirochaetota</taxon>
        <taxon>Spirochaetia</taxon>
        <taxon>Leptospirales</taxon>
        <taxon>Leptospiraceae</taxon>
        <taxon>Leptospira</taxon>
    </lineage>
</organism>
<protein>
    <submittedName>
        <fullName evidence="3">Uncharacterized protein</fullName>
    </submittedName>
</protein>
<keyword evidence="1" id="KW-1133">Transmembrane helix</keyword>
<name>A0A2M9ZLP1_9LEPT</name>